<feature type="region of interest" description="Disordered" evidence="1">
    <location>
        <begin position="34"/>
        <end position="60"/>
    </location>
</feature>
<evidence type="ECO:0000313" key="3">
    <source>
        <dbReference type="Proteomes" id="UP000198882"/>
    </source>
</evidence>
<name>A0A1G9AIY2_9EURY</name>
<dbReference type="AlphaFoldDB" id="A0A1G9AIY2"/>
<dbReference type="OrthoDB" id="161556at2157"/>
<keyword evidence="3" id="KW-1185">Reference proteome</keyword>
<reference evidence="3" key="1">
    <citation type="submission" date="2016-10" db="EMBL/GenBank/DDBJ databases">
        <authorList>
            <person name="Varghese N."/>
            <person name="Submissions S."/>
        </authorList>
    </citation>
    <scope>NUCLEOTIDE SEQUENCE [LARGE SCALE GENOMIC DNA]</scope>
    <source>
        <strain evidence="3">B4,CECT 8067,JCM 17497</strain>
    </source>
</reference>
<evidence type="ECO:0000256" key="1">
    <source>
        <dbReference type="SAM" id="MobiDB-lite"/>
    </source>
</evidence>
<dbReference type="Proteomes" id="UP000198882">
    <property type="component" value="Unassembled WGS sequence"/>
</dbReference>
<accession>A0A1G9AIY2</accession>
<proteinExistence type="predicted"/>
<gene>
    <name evidence="2" type="ORF">SAMN04515672_2760</name>
</gene>
<organism evidence="2 3">
    <name type="scientific">Natronorubrum texcoconense</name>
    <dbReference type="NCBI Taxonomy" id="1095776"/>
    <lineage>
        <taxon>Archaea</taxon>
        <taxon>Methanobacteriati</taxon>
        <taxon>Methanobacteriota</taxon>
        <taxon>Stenosarchaea group</taxon>
        <taxon>Halobacteria</taxon>
        <taxon>Halobacteriales</taxon>
        <taxon>Natrialbaceae</taxon>
        <taxon>Natronorubrum</taxon>
    </lineage>
</organism>
<sequence length="103" mass="11502">MIGTDEHTELIDWEKTTDDGVPVYILEYDGPVSAPTGRPRTLFGASSGGTVPAGDQYVELPDGERFPATELTYETEGTTLRVRHESPSLLDRCLEYLPWWTRA</sequence>
<evidence type="ECO:0000313" key="2">
    <source>
        <dbReference type="EMBL" id="SDK27203.1"/>
    </source>
</evidence>
<dbReference type="EMBL" id="FNFE01000003">
    <property type="protein sequence ID" value="SDK27203.1"/>
    <property type="molecule type" value="Genomic_DNA"/>
</dbReference>
<protein>
    <submittedName>
        <fullName evidence="2">Uncharacterized protein</fullName>
    </submittedName>
</protein>
<dbReference type="RefSeq" id="WP_090307510.1">
    <property type="nucleotide sequence ID" value="NZ_FNFE01000003.1"/>
</dbReference>